<keyword evidence="1" id="KW-0472">Membrane</keyword>
<evidence type="ECO:0000313" key="4">
    <source>
        <dbReference type="Proteomes" id="UP001152614"/>
    </source>
</evidence>
<keyword evidence="1" id="KW-0812">Transmembrane</keyword>
<dbReference type="Proteomes" id="UP001152614">
    <property type="component" value="Unassembled WGS sequence"/>
</dbReference>
<accession>A0A9X4NH48</accession>
<protein>
    <submittedName>
        <fullName evidence="3">DUF1648 domain-containing protein</fullName>
    </submittedName>
</protein>
<sequence>MFIDRVYSKIQAFFLLLVIPITALSIYLYLRLPKWIPVKFGFDFNPTSWGYKSSIFIFPIVLLILPLFTSKRIMTSQEKLLTRRVSAEVITLVVLVILIISMIGAYSYYFSMI</sequence>
<feature type="transmembrane region" description="Helical" evidence="1">
    <location>
        <begin position="50"/>
        <end position="68"/>
    </location>
</feature>
<organism evidence="3 4">
    <name type="scientific">Lactococcus lactis</name>
    <dbReference type="NCBI Taxonomy" id="1358"/>
    <lineage>
        <taxon>Bacteria</taxon>
        <taxon>Bacillati</taxon>
        <taxon>Bacillota</taxon>
        <taxon>Bacilli</taxon>
        <taxon>Lactobacillales</taxon>
        <taxon>Streptococcaceae</taxon>
        <taxon>Lactococcus</taxon>
    </lineage>
</organism>
<dbReference type="AlphaFoldDB" id="A0A9X4NH48"/>
<reference evidence="3" key="2">
    <citation type="journal article" date="2023" name="Food Microbiol.">
        <title>Evaluation of the fermentation potential of lactic acid bacteria isolated from herbs, fruits and vegetables as starter cultures in nut-based milk alternatives.</title>
        <authorList>
            <person name="Huang W."/>
            <person name="Dong A."/>
            <person name="Pham H.T."/>
            <person name="Zhou C."/>
            <person name="Huo Z."/>
            <person name="Watjen A.P."/>
            <person name="Prakash S."/>
            <person name="Bang-Berthelsen C.H."/>
            <person name="Turner M.S."/>
        </authorList>
    </citation>
    <scope>NUCLEOTIDE SEQUENCE</scope>
    <source>
        <strain evidence="3">3</strain>
    </source>
</reference>
<evidence type="ECO:0000256" key="1">
    <source>
        <dbReference type="SAM" id="Phobius"/>
    </source>
</evidence>
<dbReference type="InterPro" id="IPR012867">
    <property type="entry name" value="DUF1648"/>
</dbReference>
<comment type="caution">
    <text evidence="3">The sequence shown here is derived from an EMBL/GenBank/DDBJ whole genome shotgun (WGS) entry which is preliminary data.</text>
</comment>
<feature type="domain" description="DUF1648" evidence="2">
    <location>
        <begin position="19"/>
        <end position="62"/>
    </location>
</feature>
<keyword evidence="1" id="KW-1133">Transmembrane helix</keyword>
<gene>
    <name evidence="3" type="ORF">OGZ51_07315</name>
</gene>
<proteinExistence type="predicted"/>
<feature type="transmembrane region" description="Helical" evidence="1">
    <location>
        <begin position="12"/>
        <end position="30"/>
    </location>
</feature>
<reference evidence="3" key="1">
    <citation type="submission" date="2022-10" db="EMBL/GenBank/DDBJ databases">
        <authorList>
            <person name="Turner M.S."/>
            <person name="Huang W."/>
        </authorList>
    </citation>
    <scope>NUCLEOTIDE SEQUENCE</scope>
    <source>
        <strain evidence="3">3</strain>
    </source>
</reference>
<name>A0A9X4NH48_9LACT</name>
<dbReference type="Pfam" id="PF07853">
    <property type="entry name" value="DUF1648"/>
    <property type="match status" value="1"/>
</dbReference>
<evidence type="ECO:0000259" key="2">
    <source>
        <dbReference type="Pfam" id="PF07853"/>
    </source>
</evidence>
<dbReference type="EMBL" id="JAOWLY010000006">
    <property type="protein sequence ID" value="MDG4983950.1"/>
    <property type="molecule type" value="Genomic_DNA"/>
</dbReference>
<feature type="transmembrane region" description="Helical" evidence="1">
    <location>
        <begin position="89"/>
        <end position="109"/>
    </location>
</feature>
<evidence type="ECO:0000313" key="3">
    <source>
        <dbReference type="EMBL" id="MDG4983950.1"/>
    </source>
</evidence>